<organism evidence="1 2">
    <name type="scientific">Smallanthus sonchifolius</name>
    <dbReference type="NCBI Taxonomy" id="185202"/>
    <lineage>
        <taxon>Eukaryota</taxon>
        <taxon>Viridiplantae</taxon>
        <taxon>Streptophyta</taxon>
        <taxon>Embryophyta</taxon>
        <taxon>Tracheophyta</taxon>
        <taxon>Spermatophyta</taxon>
        <taxon>Magnoliopsida</taxon>
        <taxon>eudicotyledons</taxon>
        <taxon>Gunneridae</taxon>
        <taxon>Pentapetalae</taxon>
        <taxon>asterids</taxon>
        <taxon>campanulids</taxon>
        <taxon>Asterales</taxon>
        <taxon>Asteraceae</taxon>
        <taxon>Asteroideae</taxon>
        <taxon>Heliantheae alliance</taxon>
        <taxon>Millerieae</taxon>
        <taxon>Smallanthus</taxon>
    </lineage>
</organism>
<sequence>MASGVRVMEKPIQIQHQQQQKSHEALNCPRCDSTNTKFCYYNNYSLSQPRHFCKACKRYWTRGGTLRNVPVGGGCRKNKRVKRPVTGTGLITATTQSAPVNPQRNPNANTNLDQSPIPSSNGNNNHHLNPLFYGLLPQNPNYPRFDSRVSNVNETPVSGYDLLQPNMNASGLVFSSSGTGGSLMANHGHNPNLTFSSFNSSMYTGGSTSSSTSAPTIASLLASSLNQQERFMGFADYDGGSMVKDLKMGGTQNMMEWNANNFDHDQNKNDQIEAVDPNSILWDSEGGGWLDPAN</sequence>
<comment type="caution">
    <text evidence="1">The sequence shown here is derived from an EMBL/GenBank/DDBJ whole genome shotgun (WGS) entry which is preliminary data.</text>
</comment>
<reference evidence="2" key="1">
    <citation type="journal article" date="2022" name="Mol. Ecol. Resour.">
        <title>The genomes of chicory, endive, great burdock and yacon provide insights into Asteraceae palaeo-polyploidization history and plant inulin production.</title>
        <authorList>
            <person name="Fan W."/>
            <person name="Wang S."/>
            <person name="Wang H."/>
            <person name="Wang A."/>
            <person name="Jiang F."/>
            <person name="Liu H."/>
            <person name="Zhao H."/>
            <person name="Xu D."/>
            <person name="Zhang Y."/>
        </authorList>
    </citation>
    <scope>NUCLEOTIDE SEQUENCE [LARGE SCALE GENOMIC DNA]</scope>
    <source>
        <strain evidence="2">cv. Yunnan</strain>
    </source>
</reference>
<name>A0ACB9HY56_9ASTR</name>
<dbReference type="Proteomes" id="UP001056120">
    <property type="component" value="Linkage Group LG10"/>
</dbReference>
<dbReference type="EMBL" id="CM042027">
    <property type="protein sequence ID" value="KAI3800406.1"/>
    <property type="molecule type" value="Genomic_DNA"/>
</dbReference>
<gene>
    <name evidence="1" type="ORF">L1987_28496</name>
</gene>
<evidence type="ECO:0000313" key="2">
    <source>
        <dbReference type="Proteomes" id="UP001056120"/>
    </source>
</evidence>
<keyword evidence="2" id="KW-1185">Reference proteome</keyword>
<proteinExistence type="predicted"/>
<reference evidence="1 2" key="2">
    <citation type="journal article" date="2022" name="Mol. Ecol. Resour.">
        <title>The genomes of chicory, endive, great burdock and yacon provide insights into Asteraceae paleo-polyploidization history and plant inulin production.</title>
        <authorList>
            <person name="Fan W."/>
            <person name="Wang S."/>
            <person name="Wang H."/>
            <person name="Wang A."/>
            <person name="Jiang F."/>
            <person name="Liu H."/>
            <person name="Zhao H."/>
            <person name="Xu D."/>
            <person name="Zhang Y."/>
        </authorList>
    </citation>
    <scope>NUCLEOTIDE SEQUENCE [LARGE SCALE GENOMIC DNA]</scope>
    <source>
        <strain evidence="2">cv. Yunnan</strain>
        <tissue evidence="1">Leaves</tissue>
    </source>
</reference>
<accession>A0ACB9HY56</accession>
<protein>
    <submittedName>
        <fullName evidence="1">Uncharacterized protein</fullName>
    </submittedName>
</protein>
<evidence type="ECO:0000313" key="1">
    <source>
        <dbReference type="EMBL" id="KAI3800406.1"/>
    </source>
</evidence>